<evidence type="ECO:0000256" key="5">
    <source>
        <dbReference type="ARBA" id="ARBA00023136"/>
    </source>
</evidence>
<dbReference type="AlphaFoldDB" id="A0AAN6IS82"/>
<name>A0AAN6IS82_EXODE</name>
<dbReference type="PROSITE" id="PS50850">
    <property type="entry name" value="MFS"/>
    <property type="match status" value="1"/>
</dbReference>
<feature type="transmembrane region" description="Helical" evidence="7">
    <location>
        <begin position="120"/>
        <end position="142"/>
    </location>
</feature>
<accession>A0AAN6IS82</accession>
<feature type="transmembrane region" description="Helical" evidence="7">
    <location>
        <begin position="178"/>
        <end position="199"/>
    </location>
</feature>
<gene>
    <name evidence="9" type="ORF">HRR80_006696</name>
</gene>
<dbReference type="Pfam" id="PF07690">
    <property type="entry name" value="MFS_1"/>
    <property type="match status" value="1"/>
</dbReference>
<comment type="subcellular location">
    <subcellularLocation>
        <location evidence="1">Cell membrane</location>
        <topology evidence="1">Multi-pass membrane protein</topology>
    </subcellularLocation>
</comment>
<reference evidence="9" key="1">
    <citation type="submission" date="2023-01" db="EMBL/GenBank/DDBJ databases">
        <title>Exophiala dermititidis isolated from Cystic Fibrosis Patient.</title>
        <authorList>
            <person name="Kurbessoian T."/>
            <person name="Crocker A."/>
            <person name="Murante D."/>
            <person name="Hogan D.A."/>
            <person name="Stajich J.E."/>
        </authorList>
    </citation>
    <scope>NUCLEOTIDE SEQUENCE</scope>
    <source>
        <strain evidence="9">Ex8</strain>
    </source>
</reference>
<evidence type="ECO:0000313" key="10">
    <source>
        <dbReference type="Proteomes" id="UP001161757"/>
    </source>
</evidence>
<protein>
    <recommendedName>
        <fullName evidence="8">Major facilitator superfamily (MFS) profile domain-containing protein</fullName>
    </recommendedName>
</protein>
<dbReference type="Proteomes" id="UP001161757">
    <property type="component" value="Unassembled WGS sequence"/>
</dbReference>
<keyword evidence="3 7" id="KW-0812">Transmembrane</keyword>
<feature type="transmembrane region" description="Helical" evidence="7">
    <location>
        <begin position="360"/>
        <end position="383"/>
    </location>
</feature>
<feature type="domain" description="Major facilitator superfamily (MFS) profile" evidence="8">
    <location>
        <begin position="89"/>
        <end position="540"/>
    </location>
</feature>
<dbReference type="CDD" id="cd17323">
    <property type="entry name" value="MFS_Tpo1_MDR_like"/>
    <property type="match status" value="1"/>
</dbReference>
<dbReference type="PANTHER" id="PTHR23502:SF38">
    <property type="entry name" value="POLYAMINE TRANSPORTER 4"/>
    <property type="match status" value="1"/>
</dbReference>
<dbReference type="SUPFAM" id="SSF103473">
    <property type="entry name" value="MFS general substrate transporter"/>
    <property type="match status" value="1"/>
</dbReference>
<dbReference type="InterPro" id="IPR011701">
    <property type="entry name" value="MFS"/>
</dbReference>
<feature type="compositionally biased region" description="Low complexity" evidence="6">
    <location>
        <begin position="44"/>
        <end position="53"/>
    </location>
</feature>
<evidence type="ECO:0000256" key="1">
    <source>
        <dbReference type="ARBA" id="ARBA00004651"/>
    </source>
</evidence>
<evidence type="ECO:0000313" key="9">
    <source>
        <dbReference type="EMBL" id="KAJ8989459.1"/>
    </source>
</evidence>
<feature type="transmembrane region" description="Helical" evidence="7">
    <location>
        <begin position="442"/>
        <end position="470"/>
    </location>
</feature>
<organism evidence="9 10">
    <name type="scientific">Exophiala dermatitidis</name>
    <name type="common">Black yeast-like fungus</name>
    <name type="synonym">Wangiella dermatitidis</name>
    <dbReference type="NCBI Taxonomy" id="5970"/>
    <lineage>
        <taxon>Eukaryota</taxon>
        <taxon>Fungi</taxon>
        <taxon>Dikarya</taxon>
        <taxon>Ascomycota</taxon>
        <taxon>Pezizomycotina</taxon>
        <taxon>Eurotiomycetes</taxon>
        <taxon>Chaetothyriomycetidae</taxon>
        <taxon>Chaetothyriales</taxon>
        <taxon>Herpotrichiellaceae</taxon>
        <taxon>Exophiala</taxon>
    </lineage>
</organism>
<comment type="similarity">
    <text evidence="2">Belongs to the major facilitator superfamily.</text>
</comment>
<evidence type="ECO:0000256" key="3">
    <source>
        <dbReference type="ARBA" id="ARBA00022692"/>
    </source>
</evidence>
<comment type="caution">
    <text evidence="9">The sequence shown here is derived from an EMBL/GenBank/DDBJ whole genome shotgun (WGS) entry which is preliminary data.</text>
</comment>
<evidence type="ECO:0000259" key="8">
    <source>
        <dbReference type="PROSITE" id="PS50850"/>
    </source>
</evidence>
<evidence type="ECO:0000256" key="6">
    <source>
        <dbReference type="SAM" id="MobiDB-lite"/>
    </source>
</evidence>
<evidence type="ECO:0000256" key="2">
    <source>
        <dbReference type="ARBA" id="ARBA00008335"/>
    </source>
</evidence>
<sequence length="544" mass="58525">MVKATDQSAMLEKNPAPSDSTTGSNGSTPVPVAIAEQDLEKHATTTGTGTATAQQSNGPSPPTATVHDWDGPDDPENPLNWSLLKKSYHSLFPALQCLTITFGASVITPSIPEIARHFDVSITAAIVTLTVYVIGLAFGPVVSAPLSETYGRRGAYLVFFPSSLFFTLGAGFAKNFGTLVVCRFFAGLLGSGCLAVGAGSNSDIFSPYQRAVSGVLFVMTPFLGPALGPAIGGYVAMKKGWRWTQWLTLFWGALSYAVTIPQQETYKKIILQRRAKKLGLPPAPSPLPPGMSPIKFLLIVTLLRPLRMLGTESIVAFTSIYTAFNFSVLFGFFAAFPLVFESFYPEIQVYHFNEGESGLVFLGIGLGVVLGTLAFIGFDLFIYRKKMRSMMQNGQAGAGAGAGAVGEFVQLPPEERLYAAMVGSFMLPIGLFWFAWSARPSVHWIVPVLATIPFGMGNMLVFCSGVCYLVDAYGPLMGASAIAANALLRYVVGGVFPLFTIQMYRGMGVAWATSLFGFVTVGLLPIPWVLYKYGPIIRRRSAYT</sequence>
<feature type="transmembrane region" description="Helical" evidence="7">
    <location>
        <begin position="154"/>
        <end position="172"/>
    </location>
</feature>
<dbReference type="GO" id="GO:0015606">
    <property type="term" value="F:spermidine transmembrane transporter activity"/>
    <property type="evidence" value="ECO:0007669"/>
    <property type="project" value="TreeGrafter"/>
</dbReference>
<dbReference type="InterPro" id="IPR020846">
    <property type="entry name" value="MFS_dom"/>
</dbReference>
<feature type="transmembrane region" description="Helical" evidence="7">
    <location>
        <begin position="510"/>
        <end position="531"/>
    </location>
</feature>
<dbReference type="GO" id="GO:0000297">
    <property type="term" value="F:spermine transmembrane transporter activity"/>
    <property type="evidence" value="ECO:0007669"/>
    <property type="project" value="TreeGrafter"/>
</dbReference>
<feature type="transmembrane region" description="Helical" evidence="7">
    <location>
        <begin position="314"/>
        <end position="340"/>
    </location>
</feature>
<feature type="compositionally biased region" description="Polar residues" evidence="6">
    <location>
        <begin position="17"/>
        <end position="28"/>
    </location>
</feature>
<feature type="transmembrane region" description="Helical" evidence="7">
    <location>
        <begin position="211"/>
        <end position="237"/>
    </location>
</feature>
<feature type="region of interest" description="Disordered" evidence="6">
    <location>
        <begin position="1"/>
        <end position="72"/>
    </location>
</feature>
<dbReference type="EMBL" id="JAJGCB010000014">
    <property type="protein sequence ID" value="KAJ8989459.1"/>
    <property type="molecule type" value="Genomic_DNA"/>
</dbReference>
<dbReference type="InterPro" id="IPR036259">
    <property type="entry name" value="MFS_trans_sf"/>
</dbReference>
<feature type="transmembrane region" description="Helical" evidence="7">
    <location>
        <begin position="417"/>
        <end position="436"/>
    </location>
</feature>
<keyword evidence="4 7" id="KW-1133">Transmembrane helix</keyword>
<dbReference type="PANTHER" id="PTHR23502">
    <property type="entry name" value="MAJOR FACILITATOR SUPERFAMILY"/>
    <property type="match status" value="1"/>
</dbReference>
<proteinExistence type="inferred from homology"/>
<dbReference type="Gene3D" id="1.20.1250.20">
    <property type="entry name" value="MFS general substrate transporter like domains"/>
    <property type="match status" value="1"/>
</dbReference>
<dbReference type="GO" id="GO:0005886">
    <property type="term" value="C:plasma membrane"/>
    <property type="evidence" value="ECO:0007669"/>
    <property type="project" value="UniProtKB-SubCell"/>
</dbReference>
<feature type="transmembrane region" description="Helical" evidence="7">
    <location>
        <begin position="482"/>
        <end position="504"/>
    </location>
</feature>
<evidence type="ECO:0000256" key="7">
    <source>
        <dbReference type="SAM" id="Phobius"/>
    </source>
</evidence>
<keyword evidence="5 7" id="KW-0472">Membrane</keyword>
<dbReference type="FunFam" id="1.20.1250.20:FF:000082">
    <property type="entry name" value="MFS multidrug transporter, putative"/>
    <property type="match status" value="1"/>
</dbReference>
<evidence type="ECO:0000256" key="4">
    <source>
        <dbReference type="ARBA" id="ARBA00022989"/>
    </source>
</evidence>